<protein>
    <recommendedName>
        <fullName evidence="4">BZIP transcription factor</fullName>
    </recommendedName>
</protein>
<feature type="compositionally biased region" description="Basic and acidic residues" evidence="1">
    <location>
        <begin position="55"/>
        <end position="73"/>
    </location>
</feature>
<proteinExistence type="predicted"/>
<feature type="compositionally biased region" description="Polar residues" evidence="1">
    <location>
        <begin position="233"/>
        <end position="255"/>
    </location>
</feature>
<evidence type="ECO:0000256" key="1">
    <source>
        <dbReference type="SAM" id="MobiDB-lite"/>
    </source>
</evidence>
<evidence type="ECO:0000313" key="3">
    <source>
        <dbReference type="Proteomes" id="UP000039046"/>
    </source>
</evidence>
<dbReference type="OrthoDB" id="4161589at2759"/>
<dbReference type="CDD" id="cd14688">
    <property type="entry name" value="bZIP_YAP"/>
    <property type="match status" value="1"/>
</dbReference>
<dbReference type="EMBL" id="CDHN01000001">
    <property type="protein sequence ID" value="CEJ81620.1"/>
    <property type="molecule type" value="Genomic_DNA"/>
</dbReference>
<sequence>MSMSGRDADQSVPESPMEDVRSAAEDNSGDASALRKRKAAKASSRGVANLTPEQLAKKRANDREAQRNIRERTKRQIETLERRIEELTNQKPYQDLQAVVREKEAVERENVEIKKKLASVIETLRCVIGNDAFIDNSHHLSRHTAMLGASASSSTLPGLPQTQTQTHPVSQPWSSQRSTPGYTPSPTTASRLHSDADQQPGDHKLSLDMGQERLDLDFLLNARKAPKPANEHYVQQSHRSSAQHAHAMQSYQSLPSGYPYGDPNISTLPASDDPGELIELSDTNMGTIARYAAPVRTSAPTCPLDSLLLDFLHERKQRAAEGHSEQDVIGPRYPSVSSLLNPMQSVHSHPLSRVFTDILAKFPDISGLPERVAVLYIMFLVMRWQVSPTRENYERLPPWMHPLRCQILTPHPAWIDHLPFPGMRDKLVRLYNPTDYHFENFFIPYTTTLELSWPYDDTDTLLRSPDSGELVINPVFERHLRNLNNWKLGDAFARAFPVLAEDANIPRSPAAYTQSSHSPATNR</sequence>
<dbReference type="HOGENOM" id="CLU_020925_1_0_1"/>
<dbReference type="Pfam" id="PF11905">
    <property type="entry name" value="DUF3425"/>
    <property type="match status" value="1"/>
</dbReference>
<dbReference type="Gene3D" id="1.20.5.170">
    <property type="match status" value="1"/>
</dbReference>
<feature type="region of interest" description="Disordered" evidence="1">
    <location>
        <begin position="1"/>
        <end position="73"/>
    </location>
</feature>
<dbReference type="InterPro" id="IPR021833">
    <property type="entry name" value="DUF3425"/>
</dbReference>
<keyword evidence="3" id="KW-1185">Reference proteome</keyword>
<dbReference type="PANTHER" id="PTHR37012">
    <property type="entry name" value="B-ZIP TRANSCRIPTION FACTOR (EUROFUNG)-RELATED"/>
    <property type="match status" value="1"/>
</dbReference>
<feature type="region of interest" description="Disordered" evidence="1">
    <location>
        <begin position="228"/>
        <end position="264"/>
    </location>
</feature>
<reference evidence="2 3" key="1">
    <citation type="journal article" date="2015" name="Genome Announc.">
        <title>Draft Genome Sequence and Gene Annotation of the Entomopathogenic Fungus Verticillium hemipterigenum.</title>
        <authorList>
            <person name="Horn F."/>
            <person name="Habel A."/>
            <person name="Scharf D.H."/>
            <person name="Dworschak J."/>
            <person name="Brakhage A.A."/>
            <person name="Guthke R."/>
            <person name="Hertweck C."/>
            <person name="Linde J."/>
        </authorList>
    </citation>
    <scope>NUCLEOTIDE SEQUENCE [LARGE SCALE GENOMIC DNA]</scope>
</reference>
<feature type="compositionally biased region" description="Basic and acidic residues" evidence="1">
    <location>
        <begin position="192"/>
        <end position="205"/>
    </location>
</feature>
<accession>A0A0A1T693</accession>
<dbReference type="PANTHER" id="PTHR37012:SF2">
    <property type="entry name" value="BZIP DOMAIN-CONTAINING PROTEIN-RELATED"/>
    <property type="match status" value="1"/>
</dbReference>
<evidence type="ECO:0000313" key="2">
    <source>
        <dbReference type="EMBL" id="CEJ81620.1"/>
    </source>
</evidence>
<feature type="compositionally biased region" description="Polar residues" evidence="1">
    <location>
        <begin position="167"/>
        <end position="191"/>
    </location>
</feature>
<dbReference type="AlphaFoldDB" id="A0A0A1T693"/>
<feature type="region of interest" description="Disordered" evidence="1">
    <location>
        <begin position="150"/>
        <end position="205"/>
    </location>
</feature>
<gene>
    <name evidence="2" type="ORF">VHEMI01740</name>
</gene>
<name>A0A0A1T693_9HYPO</name>
<dbReference type="Proteomes" id="UP000039046">
    <property type="component" value="Unassembled WGS sequence"/>
</dbReference>
<organism evidence="2 3">
    <name type="scientific">[Torrubiella] hemipterigena</name>
    <dbReference type="NCBI Taxonomy" id="1531966"/>
    <lineage>
        <taxon>Eukaryota</taxon>
        <taxon>Fungi</taxon>
        <taxon>Dikarya</taxon>
        <taxon>Ascomycota</taxon>
        <taxon>Pezizomycotina</taxon>
        <taxon>Sordariomycetes</taxon>
        <taxon>Hypocreomycetidae</taxon>
        <taxon>Hypocreales</taxon>
        <taxon>Clavicipitaceae</taxon>
        <taxon>Clavicipitaceae incertae sedis</taxon>
        <taxon>'Torrubiella' clade</taxon>
    </lineage>
</organism>
<evidence type="ECO:0008006" key="4">
    <source>
        <dbReference type="Google" id="ProtNLM"/>
    </source>
</evidence>